<keyword evidence="14" id="KW-0539">Nucleus</keyword>
<keyword evidence="11" id="KW-0862">Zinc</keyword>
<dbReference type="GO" id="GO:0016874">
    <property type="term" value="F:ligase activity"/>
    <property type="evidence" value="ECO:0007669"/>
    <property type="project" value="UniProtKB-KW"/>
</dbReference>
<evidence type="ECO:0000256" key="18">
    <source>
        <dbReference type="PROSITE-ProRule" id="PRU00104"/>
    </source>
</evidence>
<dbReference type="Pfam" id="PF16558">
    <property type="entry name" value="AZUL"/>
    <property type="match status" value="1"/>
</dbReference>
<dbReference type="InterPro" id="IPR042556">
    <property type="entry name" value="AZUL_sf"/>
</dbReference>
<feature type="domain" description="HECT" evidence="20">
    <location>
        <begin position="685"/>
        <end position="1013"/>
    </location>
</feature>
<keyword evidence="13" id="KW-0090">Biological rhythms</keyword>
<evidence type="ECO:0000256" key="5">
    <source>
        <dbReference type="ARBA" id="ARBA00022490"/>
    </source>
</evidence>
<feature type="compositionally biased region" description="Gly residues" evidence="19">
    <location>
        <begin position="121"/>
        <end position="130"/>
    </location>
</feature>
<dbReference type="Gene3D" id="3.30.2160.10">
    <property type="entry name" value="Hect, E3 ligase catalytic domain"/>
    <property type="match status" value="1"/>
</dbReference>
<dbReference type="FunFam" id="3.90.1750.10:FF:000008">
    <property type="entry name" value="Putative ubiquitin-protein ligase E3A"/>
    <property type="match status" value="1"/>
</dbReference>
<comment type="catalytic activity">
    <reaction evidence="1">
        <text>S-ubiquitinyl-[E2 ubiquitin-conjugating enzyme]-L-cysteine + [acceptor protein]-L-lysine = [E2 ubiquitin-conjugating enzyme]-L-cysteine + N(6)-ubiquitinyl-[acceptor protein]-L-lysine.</text>
        <dbReference type="EC" id="2.3.2.26"/>
    </reaction>
</comment>
<dbReference type="GO" id="GO:0005634">
    <property type="term" value="C:nucleus"/>
    <property type="evidence" value="ECO:0007669"/>
    <property type="project" value="UniProtKB-SubCell"/>
</dbReference>
<keyword evidence="6" id="KW-0597">Phosphoprotein</keyword>
<feature type="non-terminal residue" evidence="21">
    <location>
        <position position="1"/>
    </location>
</feature>
<dbReference type="SMART" id="SM00119">
    <property type="entry name" value="HECTc"/>
    <property type="match status" value="1"/>
</dbReference>
<evidence type="ECO:0000256" key="8">
    <source>
        <dbReference type="ARBA" id="ARBA00022723"/>
    </source>
</evidence>
<evidence type="ECO:0000256" key="6">
    <source>
        <dbReference type="ARBA" id="ARBA00022553"/>
    </source>
</evidence>
<dbReference type="AlphaFoldDB" id="A0A1E1X3V2"/>
<evidence type="ECO:0000256" key="14">
    <source>
        <dbReference type="ARBA" id="ARBA00023242"/>
    </source>
</evidence>
<evidence type="ECO:0000256" key="10">
    <source>
        <dbReference type="ARBA" id="ARBA00022786"/>
    </source>
</evidence>
<sequence>KRATANLGPMNPNKRRDRETGRAPGGQDNSKKLAVKELIERYYYQLTAGCGREGCCNENCASSGRLDQLSPNEAAARALHLMMDKAALCDSTAPNHTAEPTPHTSTCRLSEPCGNRAAASMGGGTSGTSAGGSQQMELDPDCSGRQPPIHAGDSATRDALQHHDKSPTISSINTTVLAASSLRDELRPQDMEIDLYCTFSDTSPLAALAKKPTAIKNALCSQEKPASSGAATPVELAPKAPRTYRMLTEELLLGLVTECRSSGNYTPLIHALGQVFSREKFLKRSFPRRLSPSPDEGGLTKEDLRAMEVDMDKDQDSLELDDLTAHRIGEDMFGASMAVAPLPGGGLPRYAMASSSSSSSLSSARLNGLVNQDIPVDVESVRRSYDVLFSIPDLPFLDALVNAIMILCENLEIGLRYHKAYQKDPSLLSVFVVLLELPLLEGPLCGSALHALCRACALLPPDAQARLAKQWGAQCPPHRLRNTLNALHQVLTARVIEGHFGRDFGVADDELLVASIKTMKILFMANVLGGELEQCREEEDEGLGTEDGRPVPKDPAQMLKEDPLWDLLSVKVADCRKPLIPWEEFYNEPLSEQLETDRGFVHTRGGTTKEGHFSFLGHAFVLTPAVKALGLYYDNRIRMYSERHLSVIQMLVGGAPANPYLRLNVRRDHLIDDALHRLELVAMESPSSLKKQLVVEFEGEQGIDEGGVSKEFFQLVVEEIFNPDIAMFTLNGETQTYWFNPTSFESDAQFKLIGIILGLAIYNNVILDVHFPMVVYRKLLGRRGTFHDLQDWDPSLAKGLQQLLDYKKDDMAEAFEQSFRITYKDVFGTVLTHDLKENGDTILVNQDNKWEFVDMYTDFLLNKSIEKQFRAFRRGFLLVTEDSPLEMLFRPEEVELLVCGSKNFDFNALEESTEYDGYTASSPIIRHFWELVHEFSQEQKRKLLQFATGSDRVPVGGLSKLKLVIARHGTDSERLPTAHTCFNVLLLPEYSSKEKLADRLLKAINYSKGFGMF</sequence>
<organism evidence="21">
    <name type="scientific">Amblyomma aureolatum</name>
    <dbReference type="NCBI Taxonomy" id="187763"/>
    <lineage>
        <taxon>Eukaryota</taxon>
        <taxon>Metazoa</taxon>
        <taxon>Ecdysozoa</taxon>
        <taxon>Arthropoda</taxon>
        <taxon>Chelicerata</taxon>
        <taxon>Arachnida</taxon>
        <taxon>Acari</taxon>
        <taxon>Parasitiformes</taxon>
        <taxon>Ixodida</taxon>
        <taxon>Ixodoidea</taxon>
        <taxon>Ixodidae</taxon>
        <taxon>Amblyomminae</taxon>
        <taxon>Amblyomma</taxon>
    </lineage>
</organism>
<dbReference type="InterPro" id="IPR032353">
    <property type="entry name" value="AZUL"/>
</dbReference>
<feature type="region of interest" description="Disordered" evidence="19">
    <location>
        <begin position="118"/>
        <end position="167"/>
    </location>
</feature>
<name>A0A1E1X3V2_9ACAR</name>
<evidence type="ECO:0000256" key="1">
    <source>
        <dbReference type="ARBA" id="ARBA00000885"/>
    </source>
</evidence>
<dbReference type="EC" id="2.3.2.26" evidence="4"/>
<feature type="region of interest" description="Disordered" evidence="19">
    <location>
        <begin position="1"/>
        <end position="32"/>
    </location>
</feature>
<dbReference type="CDD" id="cd00078">
    <property type="entry name" value="HECTc"/>
    <property type="match status" value="1"/>
</dbReference>
<evidence type="ECO:0000256" key="12">
    <source>
        <dbReference type="ARBA" id="ARBA00022942"/>
    </source>
</evidence>
<keyword evidence="10 18" id="KW-0833">Ubl conjugation pathway</keyword>
<dbReference type="Gene3D" id="6.10.130.10">
    <property type="entry name" value="Ubiquitin-protein ligase E3A, N-terminal zinc-binding domain (AZUL)"/>
    <property type="match status" value="1"/>
</dbReference>
<dbReference type="InterPro" id="IPR000569">
    <property type="entry name" value="HECT_dom"/>
</dbReference>
<keyword evidence="12" id="KW-0647">Proteasome</keyword>
<dbReference type="InterPro" id="IPR035983">
    <property type="entry name" value="Hect_E3_ubiquitin_ligase"/>
</dbReference>
<dbReference type="GO" id="GO:0010604">
    <property type="term" value="P:positive regulation of macromolecule metabolic process"/>
    <property type="evidence" value="ECO:0007669"/>
    <property type="project" value="UniProtKB-ARBA"/>
</dbReference>
<keyword evidence="21" id="KW-0436">Ligase</keyword>
<evidence type="ECO:0000256" key="11">
    <source>
        <dbReference type="ARBA" id="ARBA00022833"/>
    </source>
</evidence>
<dbReference type="GO" id="GO:0048511">
    <property type="term" value="P:rhythmic process"/>
    <property type="evidence" value="ECO:0007669"/>
    <property type="project" value="UniProtKB-KW"/>
</dbReference>
<evidence type="ECO:0000259" key="20">
    <source>
        <dbReference type="PROSITE" id="PS50237"/>
    </source>
</evidence>
<dbReference type="GO" id="GO:0030518">
    <property type="term" value="P:nuclear receptor-mediated steroid hormone signaling pathway"/>
    <property type="evidence" value="ECO:0007669"/>
    <property type="project" value="UniProtKB-ARBA"/>
</dbReference>
<evidence type="ECO:0000256" key="2">
    <source>
        <dbReference type="ARBA" id="ARBA00004123"/>
    </source>
</evidence>
<dbReference type="GO" id="GO:0048731">
    <property type="term" value="P:system development"/>
    <property type="evidence" value="ECO:0007669"/>
    <property type="project" value="UniProtKB-ARBA"/>
</dbReference>
<reference evidence="21" key="1">
    <citation type="journal article" date="2017" name="Front. Cell. Infect. Microbiol.">
        <title>The Distinct Transcriptional Response of the Midgut of Amblyomma sculptum and Amblyomma aureolatum Ticks to Rickettsia rickettsii Correlates to Their Differences in Susceptibility to Infection.</title>
        <authorList>
            <person name="Martins L.A."/>
            <person name="Galletti M.F.B.M."/>
            <person name="Ribeiro J.M."/>
            <person name="Fujita A."/>
            <person name="Costa F.B."/>
            <person name="Labruna M.B."/>
            <person name="Daffre S."/>
            <person name="Fogaca A.C."/>
        </authorList>
    </citation>
    <scope>NUCLEOTIDE SEQUENCE</scope>
</reference>
<accession>A0A1E1X3V2</accession>
<dbReference type="PANTHER" id="PTHR45700">
    <property type="entry name" value="UBIQUITIN-PROTEIN LIGASE E3C"/>
    <property type="match status" value="1"/>
</dbReference>
<dbReference type="GO" id="GO:0005737">
    <property type="term" value="C:cytoplasm"/>
    <property type="evidence" value="ECO:0007669"/>
    <property type="project" value="UniProtKB-SubCell"/>
</dbReference>
<evidence type="ECO:0000256" key="17">
    <source>
        <dbReference type="ARBA" id="ARBA00077264"/>
    </source>
</evidence>
<dbReference type="Pfam" id="PF00632">
    <property type="entry name" value="HECT"/>
    <property type="match status" value="1"/>
</dbReference>
<comment type="subcellular location">
    <subcellularLocation>
        <location evidence="3">Cytoplasm</location>
    </subcellularLocation>
    <subcellularLocation>
        <location evidence="2">Nucleus</location>
    </subcellularLocation>
</comment>
<feature type="compositionally biased region" description="Basic and acidic residues" evidence="19">
    <location>
        <begin position="155"/>
        <end position="166"/>
    </location>
</feature>
<evidence type="ECO:0000256" key="19">
    <source>
        <dbReference type="SAM" id="MobiDB-lite"/>
    </source>
</evidence>
<feature type="region of interest" description="Disordered" evidence="19">
    <location>
        <begin position="536"/>
        <end position="556"/>
    </location>
</feature>
<evidence type="ECO:0000256" key="4">
    <source>
        <dbReference type="ARBA" id="ARBA00012485"/>
    </source>
</evidence>
<dbReference type="SUPFAM" id="SSF56204">
    <property type="entry name" value="Hect, E3 ligase catalytic domain"/>
    <property type="match status" value="1"/>
</dbReference>
<proteinExistence type="evidence at transcript level"/>
<dbReference type="GO" id="GO:0048513">
    <property type="term" value="P:animal organ development"/>
    <property type="evidence" value="ECO:0007669"/>
    <property type="project" value="UniProtKB-ARBA"/>
</dbReference>
<evidence type="ECO:0000256" key="15">
    <source>
        <dbReference type="ARBA" id="ARBA00067504"/>
    </source>
</evidence>
<evidence type="ECO:0000256" key="9">
    <source>
        <dbReference type="ARBA" id="ARBA00022771"/>
    </source>
</evidence>
<dbReference type="GO" id="GO:0042752">
    <property type="term" value="P:regulation of circadian rhythm"/>
    <property type="evidence" value="ECO:0007669"/>
    <property type="project" value="UniProtKB-ARBA"/>
</dbReference>
<evidence type="ECO:0000256" key="16">
    <source>
        <dbReference type="ARBA" id="ARBA00077235"/>
    </source>
</evidence>
<feature type="active site" description="Glycyl thioester intermediate" evidence="18">
    <location>
        <position position="981"/>
    </location>
</feature>
<evidence type="ECO:0000256" key="7">
    <source>
        <dbReference type="ARBA" id="ARBA00022679"/>
    </source>
</evidence>
<keyword evidence="5" id="KW-0963">Cytoplasm</keyword>
<dbReference type="PROSITE" id="PS50237">
    <property type="entry name" value="HECT"/>
    <property type="match status" value="1"/>
</dbReference>
<dbReference type="PANTHER" id="PTHR45700:SF8">
    <property type="entry name" value="HECT-TYPE E3 UBIQUITIN TRANSFERASE"/>
    <property type="match status" value="1"/>
</dbReference>
<dbReference type="GO" id="GO:0000209">
    <property type="term" value="P:protein polyubiquitination"/>
    <property type="evidence" value="ECO:0007669"/>
    <property type="project" value="InterPro"/>
</dbReference>
<dbReference type="GO" id="GO:0009966">
    <property type="term" value="P:regulation of signal transduction"/>
    <property type="evidence" value="ECO:0007669"/>
    <property type="project" value="UniProtKB-ARBA"/>
</dbReference>
<dbReference type="GO" id="GO:0006511">
    <property type="term" value="P:ubiquitin-dependent protein catabolic process"/>
    <property type="evidence" value="ECO:0007669"/>
    <property type="project" value="UniProtKB-ARBA"/>
</dbReference>
<evidence type="ECO:0000256" key="13">
    <source>
        <dbReference type="ARBA" id="ARBA00023108"/>
    </source>
</evidence>
<dbReference type="GO" id="GO:0008270">
    <property type="term" value="F:zinc ion binding"/>
    <property type="evidence" value="ECO:0007669"/>
    <property type="project" value="UniProtKB-KW"/>
</dbReference>
<dbReference type="EMBL" id="GFAC01005477">
    <property type="protein sequence ID" value="JAT93711.1"/>
    <property type="molecule type" value="mRNA"/>
</dbReference>
<dbReference type="FunFam" id="3.30.2160.10:FF:000004">
    <property type="entry name" value="probable E3 ubiquitin-protein ligase HERC4 isoform X1"/>
    <property type="match status" value="1"/>
</dbReference>
<keyword evidence="9" id="KW-0863">Zinc-finger</keyword>
<dbReference type="Gene3D" id="3.30.2410.10">
    <property type="entry name" value="Hect, E3 ligase catalytic domain"/>
    <property type="match status" value="1"/>
</dbReference>
<dbReference type="GO" id="GO:0061630">
    <property type="term" value="F:ubiquitin protein ligase activity"/>
    <property type="evidence" value="ECO:0007669"/>
    <property type="project" value="UniProtKB-EC"/>
</dbReference>
<evidence type="ECO:0000256" key="3">
    <source>
        <dbReference type="ARBA" id="ARBA00004496"/>
    </source>
</evidence>
<dbReference type="GO" id="GO:0080090">
    <property type="term" value="P:regulation of primary metabolic process"/>
    <property type="evidence" value="ECO:0007669"/>
    <property type="project" value="UniProtKB-ARBA"/>
</dbReference>
<dbReference type="GO" id="GO:0000502">
    <property type="term" value="C:proteasome complex"/>
    <property type="evidence" value="ECO:0007669"/>
    <property type="project" value="UniProtKB-KW"/>
</dbReference>
<protein>
    <recommendedName>
        <fullName evidence="15">Ubiquitin-protein ligase E3A</fullName>
        <ecNumber evidence="4">2.3.2.26</ecNumber>
    </recommendedName>
    <alternativeName>
        <fullName evidence="17">HECT-type ubiquitin transferase E3A</fullName>
    </alternativeName>
    <alternativeName>
        <fullName evidence="16">Oncogenic protein-associated protein E6-AP</fullName>
    </alternativeName>
</protein>
<dbReference type="Gene3D" id="3.90.1750.10">
    <property type="entry name" value="Hect, E3 ligase catalytic domains"/>
    <property type="match status" value="1"/>
</dbReference>
<dbReference type="InterPro" id="IPR044611">
    <property type="entry name" value="E3A/B/C-like"/>
</dbReference>
<keyword evidence="8" id="KW-0479">Metal-binding</keyword>
<dbReference type="FunFam" id="3.30.2410.10:FF:000003">
    <property type="entry name" value="probable E3 ubiquitin-protein ligase HERC4 isoform X1"/>
    <property type="match status" value="1"/>
</dbReference>
<evidence type="ECO:0000313" key="21">
    <source>
        <dbReference type="EMBL" id="JAT93711.1"/>
    </source>
</evidence>
<keyword evidence="7" id="KW-0808">Transferase</keyword>